<dbReference type="AlphaFoldDB" id="A0A5K1CU38"/>
<sequence length="190" mass="20772">MLSLHLVSPSSVNTDSACSNLVAKLSEPGSRSSAANTSVSMTVRCGYSTSFCATKPMLRLIDPVKGRPLYVILPESFPASRPPSAVRSVVFPLPDGPNIARISPGYTIPLIPLSIVFSFLPAPPPPLPKYGTPKQDLLPFGPTFTLNDTSSNYTEQRRRSQQREKARENTVDRVGERNQEVITTKTSDRR</sequence>
<reference evidence="2" key="1">
    <citation type="submission" date="2019-09" db="EMBL/GenBank/DDBJ databases">
        <authorList>
            <person name="Zhang L."/>
        </authorList>
    </citation>
    <scope>NUCLEOTIDE SEQUENCE</scope>
</reference>
<feature type="compositionally biased region" description="Polar residues" evidence="1">
    <location>
        <begin position="144"/>
        <end position="154"/>
    </location>
</feature>
<feature type="compositionally biased region" description="Polar residues" evidence="1">
    <location>
        <begin position="180"/>
        <end position="190"/>
    </location>
</feature>
<feature type="region of interest" description="Disordered" evidence="1">
    <location>
        <begin position="139"/>
        <end position="190"/>
    </location>
</feature>
<organism evidence="2">
    <name type="scientific">Nymphaea colorata</name>
    <name type="common">pocket water lily</name>
    <dbReference type="NCBI Taxonomy" id="210225"/>
    <lineage>
        <taxon>Eukaryota</taxon>
        <taxon>Viridiplantae</taxon>
        <taxon>Streptophyta</taxon>
        <taxon>Embryophyta</taxon>
        <taxon>Tracheophyta</taxon>
        <taxon>Spermatophyta</taxon>
        <taxon>Magnoliopsida</taxon>
        <taxon>Nymphaeales</taxon>
        <taxon>Nymphaeaceae</taxon>
        <taxon>Nymphaea</taxon>
    </lineage>
</organism>
<proteinExistence type="predicted"/>
<name>A0A5K1CU38_9MAGN</name>
<dbReference type="EMBL" id="LR721782">
    <property type="protein sequence ID" value="VVW28582.1"/>
    <property type="molecule type" value="Genomic_DNA"/>
</dbReference>
<evidence type="ECO:0000313" key="2">
    <source>
        <dbReference type="EMBL" id="VVW28582.1"/>
    </source>
</evidence>
<evidence type="ECO:0000256" key="1">
    <source>
        <dbReference type="SAM" id="MobiDB-lite"/>
    </source>
</evidence>
<accession>A0A5K1CU38</accession>
<protein>
    <submittedName>
        <fullName evidence="2">Uncharacterized protein</fullName>
    </submittedName>
</protein>
<dbReference type="Gramene" id="NC4G0020950.1">
    <property type="protein sequence ID" value="NC4G0020950.1:cds"/>
    <property type="gene ID" value="NC4G0020950"/>
</dbReference>
<gene>
    <name evidence="2" type="ORF">NYM_LOCUS16928</name>
</gene>
<feature type="compositionally biased region" description="Basic and acidic residues" evidence="1">
    <location>
        <begin position="155"/>
        <end position="179"/>
    </location>
</feature>